<keyword evidence="7 9" id="KW-0472">Membrane</keyword>
<accession>A0A2S0NAK5</accession>
<evidence type="ECO:0000256" key="9">
    <source>
        <dbReference type="SAM" id="Phobius"/>
    </source>
</evidence>
<dbReference type="OrthoDB" id="9807115at2"/>
<dbReference type="GO" id="GO:0005886">
    <property type="term" value="C:plasma membrane"/>
    <property type="evidence" value="ECO:0007669"/>
    <property type="project" value="UniProtKB-SubCell"/>
</dbReference>
<evidence type="ECO:0000256" key="1">
    <source>
        <dbReference type="ARBA" id="ARBA00004651"/>
    </source>
</evidence>
<evidence type="ECO:0000256" key="6">
    <source>
        <dbReference type="ARBA" id="ARBA00022989"/>
    </source>
</evidence>
<dbReference type="EMBL" id="CP027668">
    <property type="protein sequence ID" value="AVO45126.1"/>
    <property type="molecule type" value="Genomic_DNA"/>
</dbReference>
<dbReference type="KEGG" id="phr:C6569_08665"/>
<comment type="similarity">
    <text evidence="8">Belongs to the binding-protein-dependent transport system permease family. LivHM subfamily.</text>
</comment>
<feature type="transmembrane region" description="Helical" evidence="9">
    <location>
        <begin position="271"/>
        <end position="289"/>
    </location>
</feature>
<keyword evidence="3" id="KW-1003">Cell membrane</keyword>
<feature type="transmembrane region" description="Helical" evidence="9">
    <location>
        <begin position="98"/>
        <end position="122"/>
    </location>
</feature>
<keyword evidence="2" id="KW-0813">Transport</keyword>
<evidence type="ECO:0000256" key="3">
    <source>
        <dbReference type="ARBA" id="ARBA00022475"/>
    </source>
</evidence>
<evidence type="ECO:0000313" key="10">
    <source>
        <dbReference type="EMBL" id="AVO45126.1"/>
    </source>
</evidence>
<keyword evidence="4 9" id="KW-0812">Transmembrane</keyword>
<organism evidence="10 11">
    <name type="scientific">Phreatobacter cathodiphilus</name>
    <dbReference type="NCBI Taxonomy" id="1868589"/>
    <lineage>
        <taxon>Bacteria</taxon>
        <taxon>Pseudomonadati</taxon>
        <taxon>Pseudomonadota</taxon>
        <taxon>Alphaproteobacteria</taxon>
        <taxon>Hyphomicrobiales</taxon>
        <taxon>Phreatobacteraceae</taxon>
        <taxon>Phreatobacter</taxon>
    </lineage>
</organism>
<evidence type="ECO:0000256" key="4">
    <source>
        <dbReference type="ARBA" id="ARBA00022692"/>
    </source>
</evidence>
<dbReference type="GO" id="GO:0022857">
    <property type="term" value="F:transmembrane transporter activity"/>
    <property type="evidence" value="ECO:0007669"/>
    <property type="project" value="InterPro"/>
</dbReference>
<evidence type="ECO:0000256" key="2">
    <source>
        <dbReference type="ARBA" id="ARBA00022448"/>
    </source>
</evidence>
<sequence>MVADLPTLLFNALVWGMATFLVAAGLTMIFGILHVLNFSHGGFFMIGAYVAHSLTNWSAAMANIWGFLAASVLAGAVIGIVGLVVDRAVFRRLAHVDGAYVLVATYALLLVCNGFVKLVWGLNVVSASPPPELFEVSFLGNLVLPHYSIFVVVAGVVVFLALEWLINMTSVGRLIQAIAIDPWMARLLGVNVGLIYSATVVIGFALAGLAGGLLVANQSLSPDLAGIFIIQAFGVVIVGGMGSIRGAFLAAILLGLVDSFGTALLPQMPGVLFFVALAAILLIRPRGLIASGRLS</sequence>
<evidence type="ECO:0000256" key="8">
    <source>
        <dbReference type="ARBA" id="ARBA00037998"/>
    </source>
</evidence>
<dbReference type="AlphaFoldDB" id="A0A2S0NAK5"/>
<evidence type="ECO:0000256" key="7">
    <source>
        <dbReference type="ARBA" id="ARBA00023136"/>
    </source>
</evidence>
<evidence type="ECO:0000313" key="11">
    <source>
        <dbReference type="Proteomes" id="UP000237889"/>
    </source>
</evidence>
<feature type="transmembrane region" description="Helical" evidence="9">
    <location>
        <begin position="187"/>
        <end position="214"/>
    </location>
</feature>
<feature type="transmembrane region" description="Helical" evidence="9">
    <location>
        <begin position="220"/>
        <end position="239"/>
    </location>
</feature>
<name>A0A2S0NAK5_9HYPH</name>
<dbReference type="PANTHER" id="PTHR11795:SF442">
    <property type="entry name" value="ABC TRANSPORTER ATP-BINDING PROTEIN"/>
    <property type="match status" value="1"/>
</dbReference>
<feature type="transmembrane region" description="Helical" evidence="9">
    <location>
        <begin position="12"/>
        <end position="36"/>
    </location>
</feature>
<comment type="subcellular location">
    <subcellularLocation>
        <location evidence="1">Cell membrane</location>
        <topology evidence="1">Multi-pass membrane protein</topology>
    </subcellularLocation>
</comment>
<reference evidence="10 11" key="1">
    <citation type="submission" date="2018-03" db="EMBL/GenBank/DDBJ databases">
        <title>Genome sequencing of Phreatobacter sp.</title>
        <authorList>
            <person name="Kim S.-J."/>
            <person name="Heo J."/>
            <person name="Kwon S.-W."/>
        </authorList>
    </citation>
    <scope>NUCLEOTIDE SEQUENCE [LARGE SCALE GENOMIC DNA]</scope>
    <source>
        <strain evidence="10 11">S-12</strain>
    </source>
</reference>
<dbReference type="PANTHER" id="PTHR11795">
    <property type="entry name" value="BRANCHED-CHAIN AMINO ACID TRANSPORT SYSTEM PERMEASE PROTEIN LIVH"/>
    <property type="match status" value="1"/>
</dbReference>
<keyword evidence="5" id="KW-0029">Amino-acid transport</keyword>
<keyword evidence="11" id="KW-1185">Reference proteome</keyword>
<dbReference type="Pfam" id="PF02653">
    <property type="entry name" value="BPD_transp_2"/>
    <property type="match status" value="1"/>
</dbReference>
<evidence type="ECO:0000256" key="5">
    <source>
        <dbReference type="ARBA" id="ARBA00022970"/>
    </source>
</evidence>
<dbReference type="CDD" id="cd06582">
    <property type="entry name" value="TM_PBP1_LivH_like"/>
    <property type="match status" value="1"/>
</dbReference>
<feature type="transmembrane region" description="Helical" evidence="9">
    <location>
        <begin position="142"/>
        <end position="166"/>
    </location>
</feature>
<proteinExistence type="inferred from homology"/>
<dbReference type="InterPro" id="IPR001851">
    <property type="entry name" value="ABC_transp_permease"/>
</dbReference>
<dbReference type="GO" id="GO:0006865">
    <property type="term" value="P:amino acid transport"/>
    <property type="evidence" value="ECO:0007669"/>
    <property type="project" value="UniProtKB-KW"/>
</dbReference>
<dbReference type="Proteomes" id="UP000237889">
    <property type="component" value="Chromosome"/>
</dbReference>
<dbReference type="RefSeq" id="WP_106748467.1">
    <property type="nucleotide sequence ID" value="NZ_CP027668.1"/>
</dbReference>
<keyword evidence="6 9" id="KW-1133">Transmembrane helix</keyword>
<gene>
    <name evidence="10" type="ORF">C6569_08665</name>
</gene>
<protein>
    <submittedName>
        <fullName evidence="10">Amino acid ABC transporter permease</fullName>
    </submittedName>
</protein>
<feature type="transmembrane region" description="Helical" evidence="9">
    <location>
        <begin position="65"/>
        <end position="86"/>
    </location>
</feature>
<dbReference type="InterPro" id="IPR052157">
    <property type="entry name" value="BCAA_transport_permease"/>
</dbReference>